<dbReference type="PIR" id="G75623">
    <property type="entry name" value="G75623"/>
</dbReference>
<sequence>MVPETRQSPVRLGLRRHMSATLLACVLFCPHPTQLGRRLFLPSCRRCQMQRLLSTVLVLSLAVGASAQQSNGQVSFTAPKGWAASSSQGGVLQYTHTSAGGVDGALLIGQDMPLPNDPVRWLEQTARSLAGGQALSEQAVQSEQLASGLTALYKVLIGGTPQQPVAYVAALLHNGTSGVLVVFLSSDVENKNALEKDVDAVVESIRLSGKPTQTAGTTAAAGAGAKPAEPNLPTVNPMNAAQFKAAGGNPARQIIPDEFRCYVKRKGDGLSPDLTVQVLPGGTYRTVYGNGTYQINKDRKITWQGGPLNKADGSLDFDDYGQAFSLSDVSEDTQDTSLNFECYQRGPRENVALHNFKLRTPKPGSYSCVLADGQGDRGALEVGADNTYRFGGAAGRYRVDYRSDQDSARSSLTLRGEGDLEESGFYSEDETGLRVFTLTVPTGGDLISRSSTAWTCTAVAKPTPAPSLYGSEKAPAPPQGSGGLNGNFVHNRAGKLVPVLQIGPDFTSSMVLGSECPGNVCWAFAFFNPNGYVYTQEPKVDASEADCTRTYPNGLPRCEVYRVTGNTIQIGDRAPVPFTLTGSGLNLDGQRYDKLQPMDTLILRGSYESLEVTPNLYLGGSTSSLALTFGEGRTFSLSSDRSTTVMVPGATVSNSNRAATLTGTYKFSGNTVELTYRDGRVVRQFAALPVEGGKITPTLLRIGGVTYSPSIDKK</sequence>
<dbReference type="KEGG" id="dra:DR_B0051"/>
<dbReference type="HOGENOM" id="CLU_386728_0_0_0"/>
<dbReference type="InParanoid" id="Q9RZR4"/>
<dbReference type="EnsemblBacteria" id="AAF12634">
    <property type="protein sequence ID" value="AAF12634"/>
    <property type="gene ID" value="DR_B0051"/>
</dbReference>
<dbReference type="EMBL" id="AE001826">
    <property type="protein sequence ID" value="AAF12634.1"/>
    <property type="molecule type" value="Genomic_DNA"/>
</dbReference>
<keyword evidence="2" id="KW-1185">Reference proteome</keyword>
<dbReference type="Proteomes" id="UP000002524">
    <property type="component" value="Plasmid MP1"/>
</dbReference>
<protein>
    <submittedName>
        <fullName evidence="1">Uncharacterized protein</fullName>
    </submittedName>
</protein>
<keyword evidence="1" id="KW-0614">Plasmid</keyword>
<organism evidence="1 2">
    <name type="scientific">Deinococcus radiodurans (strain ATCC 13939 / DSM 20539 / JCM 16871 / CCUG 27074 / LMG 4051 / NBRC 15346 / NCIMB 9279 / VKM B-1422 / R1)</name>
    <dbReference type="NCBI Taxonomy" id="243230"/>
    <lineage>
        <taxon>Bacteria</taxon>
        <taxon>Thermotogati</taxon>
        <taxon>Deinococcota</taxon>
        <taxon>Deinococci</taxon>
        <taxon>Deinococcales</taxon>
        <taxon>Deinococcaceae</taxon>
        <taxon>Deinococcus</taxon>
    </lineage>
</organism>
<dbReference type="PATRIC" id="fig|243230.17.peg.47"/>
<evidence type="ECO:0000313" key="2">
    <source>
        <dbReference type="Proteomes" id="UP000002524"/>
    </source>
</evidence>
<dbReference type="AlphaFoldDB" id="Q9RZR4"/>
<geneLocation type="plasmid" evidence="2">
    <name>megaplasmid MP1</name>
</geneLocation>
<proteinExistence type="predicted"/>
<reference evidence="1 2" key="1">
    <citation type="journal article" date="1999" name="Science">
        <title>Genome sequence of the radioresistant bacterium Deinococcus radiodurans R1.</title>
        <authorList>
            <person name="White O."/>
            <person name="Eisen J.A."/>
            <person name="Heidelberg J.F."/>
            <person name="Hickey E.K."/>
            <person name="Peterson J.D."/>
            <person name="Dodson R.J."/>
            <person name="Haft D.H."/>
            <person name="Gwinn M.L."/>
            <person name="Nelson W.C."/>
            <person name="Richardson D.L."/>
            <person name="Moffat K.S."/>
            <person name="Qin H."/>
            <person name="Jiang L."/>
            <person name="Pamphile W."/>
            <person name="Crosby M."/>
            <person name="Shen M."/>
            <person name="Vamathevan J.J."/>
            <person name="Lam P."/>
            <person name="McDonald L."/>
            <person name="Utterback T."/>
            <person name="Zalewski C."/>
            <person name="Makarova K.S."/>
            <person name="Aravind L."/>
            <person name="Daly M.J."/>
            <person name="Minton K.W."/>
            <person name="Fleischmann R.D."/>
            <person name="Ketchum K.A."/>
            <person name="Nelson K.E."/>
            <person name="Salzberg S."/>
            <person name="Smith H.O."/>
            <person name="Venter J.C."/>
            <person name="Fraser C.M."/>
        </authorList>
    </citation>
    <scope>NUCLEOTIDE SEQUENCE [LARGE SCALE GENOMIC DNA]</scope>
    <source>
        <strain evidence="2">ATCC 13939 / DSM 20539 / JCM 16871 / LMG 4051 / NBRC 15346 / NCIMB 9279 / R1 / VKM B-1422</strain>
    </source>
</reference>
<name>Q9RZR4_DEIRA</name>
<gene>
    <name evidence="1" type="ordered locus">DR_B0051</name>
</gene>
<dbReference type="OrthoDB" id="52485at2"/>
<accession>Q9RZR4</accession>
<evidence type="ECO:0000313" key="1">
    <source>
        <dbReference type="EMBL" id="AAF12634.1"/>
    </source>
</evidence>